<dbReference type="EC" id="2.1.1.64" evidence="1"/>
<dbReference type="GO" id="GO:0032259">
    <property type="term" value="P:methylation"/>
    <property type="evidence" value="ECO:0007669"/>
    <property type="project" value="UniProtKB-KW"/>
</dbReference>
<protein>
    <submittedName>
        <fullName evidence="1">Class I SAM-dependent methyltransferase</fullName>
        <ecNumber evidence="1">2.1.1.222</ecNumber>
        <ecNumber evidence="1">2.1.1.64</ecNumber>
    </submittedName>
</protein>
<dbReference type="SUPFAM" id="SSF53335">
    <property type="entry name" value="S-adenosyl-L-methionine-dependent methyltransferases"/>
    <property type="match status" value="1"/>
</dbReference>
<evidence type="ECO:0000313" key="2">
    <source>
        <dbReference type="Proteomes" id="UP001577047"/>
    </source>
</evidence>
<sequence>MFELLDSKRYPAHYQTLETQRVKRLLGEWSANRRQSLSVLDYGLGRGKYLRLFREWGLQPVGVDINPDYINQAIEEGFEAYHESELAPLQQSFDVIFLSHLVEHLDPTQLLTLLKRLIDLLAPGGRLVLISPVLGERFFHDFSHVRPYYPQSIRHAFGQSNAPLSFGASERIVLSDIYFFRDPYRTRLWRSFYVEKSVLHPFTRWINRGLDLAWRASNGHVGVTSSWLGVYQRC</sequence>
<dbReference type="Pfam" id="PF13489">
    <property type="entry name" value="Methyltransf_23"/>
    <property type="match status" value="1"/>
</dbReference>
<dbReference type="Proteomes" id="UP001577047">
    <property type="component" value="Unassembled WGS sequence"/>
</dbReference>
<dbReference type="Gene3D" id="3.40.50.150">
    <property type="entry name" value="Vaccinia Virus protein VP39"/>
    <property type="match status" value="1"/>
</dbReference>
<proteinExistence type="predicted"/>
<organism evidence="1 2">
    <name type="scientific">Pseudomonas boreofloridensis</name>
    <dbReference type="NCBI Taxonomy" id="3064348"/>
    <lineage>
        <taxon>Bacteria</taxon>
        <taxon>Pseudomonadati</taxon>
        <taxon>Pseudomonadota</taxon>
        <taxon>Gammaproteobacteria</taxon>
        <taxon>Pseudomonadales</taxon>
        <taxon>Pseudomonadaceae</taxon>
        <taxon>Pseudomonas</taxon>
    </lineage>
</organism>
<keyword evidence="1" id="KW-0489">Methyltransferase</keyword>
<dbReference type="GO" id="GO:0102208">
    <property type="term" value="F:2-polyprenyl-6-hydroxyphenol methylase activity"/>
    <property type="evidence" value="ECO:0007669"/>
    <property type="project" value="UniProtKB-EC"/>
</dbReference>
<dbReference type="EMBL" id="JBHFXX010000006">
    <property type="protein sequence ID" value="MFB3800721.1"/>
    <property type="molecule type" value="Genomic_DNA"/>
</dbReference>
<keyword evidence="2" id="KW-1185">Reference proteome</keyword>
<reference evidence="1 2" key="1">
    <citation type="submission" date="2024-09" db="EMBL/GenBank/DDBJ databases">
        <authorList>
            <person name="Fullem K."/>
        </authorList>
    </citation>
    <scope>NUCLEOTIDE SEQUENCE [LARGE SCALE GENOMIC DNA]</scope>
    <source>
        <strain evidence="2">K1(2024)</strain>
    </source>
</reference>
<dbReference type="CDD" id="cd02440">
    <property type="entry name" value="AdoMet_MTases"/>
    <property type="match status" value="1"/>
</dbReference>
<evidence type="ECO:0000313" key="1">
    <source>
        <dbReference type="EMBL" id="MFB3800721.1"/>
    </source>
</evidence>
<dbReference type="GO" id="GO:0061542">
    <property type="term" value="F:3-demethylubiquinol 3-O-methyltransferase activity"/>
    <property type="evidence" value="ECO:0007669"/>
    <property type="project" value="UniProtKB-EC"/>
</dbReference>
<comment type="caution">
    <text evidence="1">The sequence shown here is derived from an EMBL/GenBank/DDBJ whole genome shotgun (WGS) entry which is preliminary data.</text>
</comment>
<dbReference type="PANTHER" id="PTHR43861">
    <property type="entry name" value="TRANS-ACONITATE 2-METHYLTRANSFERASE-RELATED"/>
    <property type="match status" value="1"/>
</dbReference>
<dbReference type="InterPro" id="IPR029063">
    <property type="entry name" value="SAM-dependent_MTases_sf"/>
</dbReference>
<name>A0ABV4Z7U8_9PSED</name>
<dbReference type="RefSeq" id="WP_295482362.1">
    <property type="nucleotide sequence ID" value="NZ_JAUQOQ010000003.1"/>
</dbReference>
<keyword evidence="1" id="KW-0808">Transferase</keyword>
<dbReference type="EC" id="2.1.1.222" evidence="1"/>
<accession>A0ABV4Z7U8</accession>
<gene>
    <name evidence="1" type="ORF">ACE1YR_09770</name>
</gene>